<keyword evidence="1" id="KW-1133">Transmembrane helix</keyword>
<proteinExistence type="predicted"/>
<feature type="transmembrane region" description="Helical" evidence="1">
    <location>
        <begin position="41"/>
        <end position="59"/>
    </location>
</feature>
<feature type="transmembrane region" description="Helical" evidence="1">
    <location>
        <begin position="124"/>
        <end position="145"/>
    </location>
</feature>
<dbReference type="RefSeq" id="WP_136379666.1">
    <property type="nucleotide sequence ID" value="NZ_SLUB01000016.1"/>
</dbReference>
<keyword evidence="1" id="KW-0472">Membrane</keyword>
<evidence type="ECO:0000256" key="1">
    <source>
        <dbReference type="SAM" id="Phobius"/>
    </source>
</evidence>
<keyword evidence="1" id="KW-0812">Transmembrane</keyword>
<accession>A0A4S3PS33</accession>
<evidence type="ECO:0000313" key="2">
    <source>
        <dbReference type="EMBL" id="THE12520.1"/>
    </source>
</evidence>
<feature type="transmembrane region" description="Helical" evidence="1">
    <location>
        <begin position="166"/>
        <end position="188"/>
    </location>
</feature>
<dbReference type="EMBL" id="SLUB01000016">
    <property type="protein sequence ID" value="THE12520.1"/>
    <property type="molecule type" value="Genomic_DNA"/>
</dbReference>
<organism evidence="2 3">
    <name type="scientific">Bacillus timonensis</name>
    <dbReference type="NCBI Taxonomy" id="1033734"/>
    <lineage>
        <taxon>Bacteria</taxon>
        <taxon>Bacillati</taxon>
        <taxon>Bacillota</taxon>
        <taxon>Bacilli</taxon>
        <taxon>Bacillales</taxon>
        <taxon>Bacillaceae</taxon>
        <taxon>Bacillus</taxon>
    </lineage>
</organism>
<sequence>MEPHEIRRMRMNQILLTNGTMLTVLILFFTIINVFTIRFPHFFFTLAVLILIQAIFGFIKRDSTKSFLPILEKVATYEKQKMGDEWSKIRKVSSGWSLVLSAFMFFQFYMSLDYEYGIFQIDPIIMLIVIIMAIVVTNIGMLIHFRKVDRSTSESDMKGYTWKSNLIAGVVGLVFGLAIFMMTIYYVISNI</sequence>
<comment type="caution">
    <text evidence="2">The sequence shown here is derived from an EMBL/GenBank/DDBJ whole genome shotgun (WGS) entry which is preliminary data.</text>
</comment>
<feature type="transmembrane region" description="Helical" evidence="1">
    <location>
        <begin position="14"/>
        <end position="35"/>
    </location>
</feature>
<name>A0A4S3PS33_9BACI</name>
<dbReference type="OrthoDB" id="2990059at2"/>
<dbReference type="Proteomes" id="UP000306477">
    <property type="component" value="Unassembled WGS sequence"/>
</dbReference>
<dbReference type="AlphaFoldDB" id="A0A4S3PS33"/>
<keyword evidence="3" id="KW-1185">Reference proteome</keyword>
<feature type="transmembrane region" description="Helical" evidence="1">
    <location>
        <begin position="95"/>
        <end position="112"/>
    </location>
</feature>
<gene>
    <name evidence="2" type="ORF">E1I69_11030</name>
</gene>
<evidence type="ECO:0000313" key="3">
    <source>
        <dbReference type="Proteomes" id="UP000306477"/>
    </source>
</evidence>
<protein>
    <submittedName>
        <fullName evidence="2">Uncharacterized protein</fullName>
    </submittedName>
</protein>
<reference evidence="2 3" key="1">
    <citation type="journal article" date="2019" name="Indoor Air">
        <title>Impacts of indoor surface finishes on bacterial viability.</title>
        <authorList>
            <person name="Hu J."/>
            <person name="Maamar S.B."/>
            <person name="Glawe A.J."/>
            <person name="Gottel N."/>
            <person name="Gilbert J.A."/>
            <person name="Hartmann E.M."/>
        </authorList>
    </citation>
    <scope>NUCLEOTIDE SEQUENCE [LARGE SCALE GENOMIC DNA]</scope>
    <source>
        <strain evidence="2 3">AF060A6</strain>
    </source>
</reference>